<dbReference type="EMBL" id="JAJAGQ010000006">
    <property type="protein sequence ID" value="KAJ8560229.1"/>
    <property type="molecule type" value="Genomic_DNA"/>
</dbReference>
<proteinExistence type="predicted"/>
<sequence length="80" mass="9511">MGTLARLKMVRPVENITQPAEENNEIEPMKEETQENNNHKEQKDQQEILEEDTTDKEEHCDYDIDKKEEKEADHDTIELE</sequence>
<feature type="compositionally biased region" description="Basic and acidic residues" evidence="1">
    <location>
        <begin position="27"/>
        <end position="46"/>
    </location>
</feature>
<accession>A0A9Q1MKU9</accession>
<dbReference type="Proteomes" id="UP001152561">
    <property type="component" value="Unassembled WGS sequence"/>
</dbReference>
<evidence type="ECO:0000256" key="1">
    <source>
        <dbReference type="SAM" id="MobiDB-lite"/>
    </source>
</evidence>
<reference evidence="3" key="1">
    <citation type="journal article" date="2023" name="Proc. Natl. Acad. Sci. U.S.A.">
        <title>Genomic and structural basis for evolution of tropane alkaloid biosynthesis.</title>
        <authorList>
            <person name="Wanga Y.-J."/>
            <person name="Taina T."/>
            <person name="Yua J.-Y."/>
            <person name="Lia J."/>
            <person name="Xua B."/>
            <person name="Chenc J."/>
            <person name="D'Auriad J.C."/>
            <person name="Huanga J.-P."/>
            <person name="Huanga S.-X."/>
        </authorList>
    </citation>
    <scope>NUCLEOTIDE SEQUENCE [LARGE SCALE GENOMIC DNA]</scope>
    <source>
        <strain evidence="3">cv. KIB-2019</strain>
    </source>
</reference>
<organism evidence="2 3">
    <name type="scientific">Anisodus acutangulus</name>
    <dbReference type="NCBI Taxonomy" id="402998"/>
    <lineage>
        <taxon>Eukaryota</taxon>
        <taxon>Viridiplantae</taxon>
        <taxon>Streptophyta</taxon>
        <taxon>Embryophyta</taxon>
        <taxon>Tracheophyta</taxon>
        <taxon>Spermatophyta</taxon>
        <taxon>Magnoliopsida</taxon>
        <taxon>eudicotyledons</taxon>
        <taxon>Gunneridae</taxon>
        <taxon>Pentapetalae</taxon>
        <taxon>asterids</taxon>
        <taxon>lamiids</taxon>
        <taxon>Solanales</taxon>
        <taxon>Solanaceae</taxon>
        <taxon>Solanoideae</taxon>
        <taxon>Hyoscyameae</taxon>
        <taxon>Anisodus</taxon>
    </lineage>
</organism>
<protein>
    <submittedName>
        <fullName evidence="2">Uncharacterized protein</fullName>
    </submittedName>
</protein>
<keyword evidence="3" id="KW-1185">Reference proteome</keyword>
<dbReference type="AlphaFoldDB" id="A0A9Q1MKU9"/>
<comment type="caution">
    <text evidence="2">The sequence shown here is derived from an EMBL/GenBank/DDBJ whole genome shotgun (WGS) entry which is preliminary data.</text>
</comment>
<evidence type="ECO:0000313" key="3">
    <source>
        <dbReference type="Proteomes" id="UP001152561"/>
    </source>
</evidence>
<name>A0A9Q1MKU9_9SOLA</name>
<evidence type="ECO:0000313" key="2">
    <source>
        <dbReference type="EMBL" id="KAJ8560229.1"/>
    </source>
</evidence>
<gene>
    <name evidence="2" type="ORF">K7X08_004287</name>
</gene>
<feature type="compositionally biased region" description="Basic and acidic residues" evidence="1">
    <location>
        <begin position="56"/>
        <end position="80"/>
    </location>
</feature>
<feature type="region of interest" description="Disordered" evidence="1">
    <location>
        <begin position="1"/>
        <end position="80"/>
    </location>
</feature>